<evidence type="ECO:0000256" key="6">
    <source>
        <dbReference type="ARBA" id="ARBA00022605"/>
    </source>
</evidence>
<dbReference type="PIRSF" id="PIRSF001549">
    <property type="entry name" value="His-tRNA_synth"/>
    <property type="match status" value="1"/>
</dbReference>
<gene>
    <name evidence="9" type="primary">hisZ</name>
    <name evidence="12" type="ordered locus">Cphy_2787</name>
</gene>
<comment type="miscellaneous">
    <text evidence="9">This function is generally fulfilled by the C-terminal part of HisG, which is missing in some bacteria such as this one.</text>
</comment>
<dbReference type="Pfam" id="PF13393">
    <property type="entry name" value="tRNA-synt_His"/>
    <property type="match status" value="1"/>
</dbReference>
<dbReference type="eggNOG" id="COG3705">
    <property type="taxonomic scope" value="Bacteria"/>
</dbReference>
<comment type="subunit">
    <text evidence="9">Heteromultimer composed of HisG and HisZ subunits.</text>
</comment>
<evidence type="ECO:0000256" key="8">
    <source>
        <dbReference type="ARBA" id="ARBA00025246"/>
    </source>
</evidence>
<keyword evidence="5 9" id="KW-0963">Cytoplasm</keyword>
<dbReference type="GO" id="GO:0000105">
    <property type="term" value="P:L-histidine biosynthetic process"/>
    <property type="evidence" value="ECO:0007669"/>
    <property type="project" value="UniProtKB-UniRule"/>
</dbReference>
<dbReference type="PANTHER" id="PTHR43707:SF6">
    <property type="entry name" value="ATP PHOSPHORIBOSYLTRANSFERASE REGULATORY SUBUNIT"/>
    <property type="match status" value="1"/>
</dbReference>
<accession>A9KNX7</accession>
<keyword evidence="7 9" id="KW-0368">Histidine biosynthesis</keyword>
<dbReference type="Gene3D" id="3.30.930.10">
    <property type="entry name" value="Bira Bifunctional Protein, Domain 2"/>
    <property type="match status" value="1"/>
</dbReference>
<evidence type="ECO:0000256" key="7">
    <source>
        <dbReference type="ARBA" id="ARBA00023102"/>
    </source>
</evidence>
<dbReference type="InterPro" id="IPR041715">
    <property type="entry name" value="HisRS-like_core"/>
</dbReference>
<feature type="binding site" evidence="10">
    <location>
        <position position="124"/>
    </location>
    <ligand>
        <name>L-histidine</name>
        <dbReference type="ChEBI" id="CHEBI:57595"/>
    </ligand>
</feature>
<dbReference type="HOGENOM" id="CLU_025113_0_2_9"/>
<evidence type="ECO:0000256" key="3">
    <source>
        <dbReference type="ARBA" id="ARBA00005539"/>
    </source>
</evidence>
<evidence type="ECO:0000313" key="13">
    <source>
        <dbReference type="Proteomes" id="UP000000370"/>
    </source>
</evidence>
<dbReference type="Proteomes" id="UP000000370">
    <property type="component" value="Chromosome"/>
</dbReference>
<evidence type="ECO:0000256" key="4">
    <source>
        <dbReference type="ARBA" id="ARBA00020397"/>
    </source>
</evidence>
<dbReference type="NCBIfam" id="TIGR00443">
    <property type="entry name" value="hisZ_biosyn_reg"/>
    <property type="match status" value="1"/>
</dbReference>
<protein>
    <recommendedName>
        <fullName evidence="4 9">ATP phosphoribosyltransferase regulatory subunit</fullName>
    </recommendedName>
</protein>
<name>A9KNX7_LACP7</name>
<dbReference type="OrthoDB" id="9800814at2"/>
<evidence type="ECO:0000256" key="10">
    <source>
        <dbReference type="PIRSR" id="PIRSR001549-1"/>
    </source>
</evidence>
<dbReference type="GO" id="GO:0005737">
    <property type="term" value="C:cytoplasm"/>
    <property type="evidence" value="ECO:0007669"/>
    <property type="project" value="UniProtKB-SubCell"/>
</dbReference>
<feature type="binding site" evidence="10">
    <location>
        <position position="128"/>
    </location>
    <ligand>
        <name>L-histidine</name>
        <dbReference type="ChEBI" id="CHEBI:57595"/>
    </ligand>
</feature>
<evidence type="ECO:0000256" key="5">
    <source>
        <dbReference type="ARBA" id="ARBA00022490"/>
    </source>
</evidence>
<feature type="binding site" evidence="10">
    <location>
        <begin position="80"/>
        <end position="82"/>
    </location>
    <ligand>
        <name>L-histidine</name>
        <dbReference type="ChEBI" id="CHEBI:57595"/>
    </ligand>
</feature>
<dbReference type="GO" id="GO:0140096">
    <property type="term" value="F:catalytic activity, acting on a protein"/>
    <property type="evidence" value="ECO:0007669"/>
    <property type="project" value="UniProtKB-ARBA"/>
</dbReference>
<dbReference type="InterPro" id="IPR006195">
    <property type="entry name" value="aa-tRNA-synth_II"/>
</dbReference>
<dbReference type="InterPro" id="IPR045864">
    <property type="entry name" value="aa-tRNA-synth_II/BPL/LPL"/>
</dbReference>
<evidence type="ECO:0000256" key="9">
    <source>
        <dbReference type="HAMAP-Rule" id="MF_00125"/>
    </source>
</evidence>
<comment type="similarity">
    <text evidence="3 9">Belongs to the class-II aminoacyl-tRNA synthetase family. HisZ subfamily.</text>
</comment>
<dbReference type="PROSITE" id="PS50862">
    <property type="entry name" value="AA_TRNA_LIGASE_II"/>
    <property type="match status" value="1"/>
</dbReference>
<comment type="subcellular location">
    <subcellularLocation>
        <location evidence="1 9">Cytoplasm</location>
    </subcellularLocation>
</comment>
<evidence type="ECO:0000256" key="1">
    <source>
        <dbReference type="ARBA" id="ARBA00004496"/>
    </source>
</evidence>
<dbReference type="GO" id="GO:0016740">
    <property type="term" value="F:transferase activity"/>
    <property type="evidence" value="ECO:0007669"/>
    <property type="project" value="UniProtKB-ARBA"/>
</dbReference>
<feature type="binding site" evidence="10">
    <location>
        <begin position="273"/>
        <end position="274"/>
    </location>
    <ligand>
        <name>L-histidine</name>
        <dbReference type="ChEBI" id="CHEBI:57595"/>
    </ligand>
</feature>
<dbReference type="CDD" id="cd00773">
    <property type="entry name" value="HisRS-like_core"/>
    <property type="match status" value="1"/>
</dbReference>
<dbReference type="AlphaFoldDB" id="A9KNX7"/>
<proteinExistence type="inferred from homology"/>
<dbReference type="STRING" id="357809.Cphy_2787"/>
<evidence type="ECO:0000256" key="2">
    <source>
        <dbReference type="ARBA" id="ARBA00004667"/>
    </source>
</evidence>
<dbReference type="GO" id="GO:0006427">
    <property type="term" value="P:histidyl-tRNA aminoacylation"/>
    <property type="evidence" value="ECO:0007669"/>
    <property type="project" value="TreeGrafter"/>
</dbReference>
<feature type="domain" description="Aminoacyl-transfer RNA synthetases class-II family profile" evidence="11">
    <location>
        <begin position="1"/>
        <end position="332"/>
    </location>
</feature>
<dbReference type="InterPro" id="IPR004516">
    <property type="entry name" value="HisRS/HisZ"/>
</dbReference>
<dbReference type="EMBL" id="CP000885">
    <property type="protein sequence ID" value="ABX43147.1"/>
    <property type="molecule type" value="Genomic_DNA"/>
</dbReference>
<dbReference type="UniPathway" id="UPA00031">
    <property type="reaction ID" value="UER00006"/>
</dbReference>
<comment type="function">
    <text evidence="8 9">Required for the first step of histidine biosynthesis. May allow the feedback regulation of ATP phosphoribosyltransferase activity by histidine.</text>
</comment>
<dbReference type="InterPro" id="IPR004517">
    <property type="entry name" value="HisZ"/>
</dbReference>
<dbReference type="GO" id="GO:0004821">
    <property type="term" value="F:histidine-tRNA ligase activity"/>
    <property type="evidence" value="ECO:0007669"/>
    <property type="project" value="TreeGrafter"/>
</dbReference>
<evidence type="ECO:0000259" key="11">
    <source>
        <dbReference type="PROSITE" id="PS50862"/>
    </source>
</evidence>
<organism evidence="12 13">
    <name type="scientific">Lachnoclostridium phytofermentans (strain ATCC 700394 / DSM 18823 / ISDg)</name>
    <name type="common">Clostridium phytofermentans</name>
    <dbReference type="NCBI Taxonomy" id="357809"/>
    <lineage>
        <taxon>Bacteria</taxon>
        <taxon>Bacillati</taxon>
        <taxon>Bacillota</taxon>
        <taxon>Clostridia</taxon>
        <taxon>Lachnospirales</taxon>
        <taxon>Lachnospiraceae</taxon>
    </lineage>
</organism>
<reference evidence="13" key="1">
    <citation type="submission" date="2007-11" db="EMBL/GenBank/DDBJ databases">
        <title>Complete genome sequence of Clostridium phytofermentans ISDg.</title>
        <authorList>
            <person name="Leschine S.B."/>
            <person name="Warnick T.A."/>
            <person name="Blanchard J.L."/>
            <person name="Schnell D.J."/>
            <person name="Petit E.L."/>
            <person name="LaTouf W.G."/>
            <person name="Copeland A."/>
            <person name="Lucas S."/>
            <person name="Lapidus A."/>
            <person name="Barry K."/>
            <person name="Glavina del Rio T."/>
            <person name="Dalin E."/>
            <person name="Tice H."/>
            <person name="Pitluck S."/>
            <person name="Kiss H."/>
            <person name="Brettin T."/>
            <person name="Bruce D."/>
            <person name="Detter J.C."/>
            <person name="Han C."/>
            <person name="Kuske C."/>
            <person name="Schmutz J."/>
            <person name="Larimer F."/>
            <person name="Land M."/>
            <person name="Hauser L."/>
            <person name="Kyrpides N."/>
            <person name="Kim E.A."/>
            <person name="Richardson P."/>
        </authorList>
    </citation>
    <scope>NUCLEOTIDE SEQUENCE [LARGE SCALE GENOMIC DNA]</scope>
    <source>
        <strain evidence="13">ATCC 700394 / DSM 18823 / ISDg</strain>
    </source>
</reference>
<comment type="pathway">
    <text evidence="2 9">Amino-acid biosynthesis; L-histidine biosynthesis; L-histidine from 5-phospho-alpha-D-ribose 1-diphosphate: step 1/9.</text>
</comment>
<dbReference type="PANTHER" id="PTHR43707">
    <property type="entry name" value="HISTIDYL-TRNA SYNTHETASE"/>
    <property type="match status" value="1"/>
</dbReference>
<keyword evidence="6 9" id="KW-0028">Amino-acid biosynthesis</keyword>
<keyword evidence="12" id="KW-0436">Ligase</keyword>
<keyword evidence="13" id="KW-1185">Reference proteome</keyword>
<dbReference type="KEGG" id="cpy:Cphy_2787"/>
<dbReference type="RefSeq" id="WP_012200798.1">
    <property type="nucleotide sequence ID" value="NC_010001.1"/>
</dbReference>
<sequence length="418" mass="47260">MDRLLHTPEGVRDIYNSEFAKKKMLEQELSKRLALHGFHEIQTPMFEFFDIFSKERGSVSGKEMYKFFDREGNTLVLRPDITPSIARCVAKYYKTEEMPIRLSYCGSTFINSSSYQGKLKETTQLGAELINDASIEADAEMIALTVECLKCAGLKEFQVEIGQADFFLGIVEEAGFDEDETEQLRILIENKNLFGVEELISGKKLEKPVKSVILQLTDLFGTLDKVLGVKESIHNERARNALERMEKLYELLTLYGYEQYITFDLGMLSKYNYYTGIIFRAYTYGTGDAVITGGRYDSLVSQFGKQAPAIGMAVLIDQLLTALSRQKLLGEPELENTLIVYDSSYIANAVALANHFRGQEMKIEMLAHDERKTREDYIAYANRMSIGGILALFTEDEVEVIHAIDGTVQTVPLKGMLS</sequence>
<evidence type="ECO:0000313" key="12">
    <source>
        <dbReference type="EMBL" id="ABX43147.1"/>
    </source>
</evidence>
<dbReference type="HAMAP" id="MF_00125">
    <property type="entry name" value="HisZ"/>
    <property type="match status" value="1"/>
</dbReference>
<dbReference type="SUPFAM" id="SSF55681">
    <property type="entry name" value="Class II aaRS and biotin synthetases"/>
    <property type="match status" value="1"/>
</dbReference>